<evidence type="ECO:0000256" key="2">
    <source>
        <dbReference type="ARBA" id="ARBA00022595"/>
    </source>
</evidence>
<keyword evidence="4" id="KW-1242">Viral contractile tail ejection system</keyword>
<evidence type="ECO:0000259" key="10">
    <source>
        <dbReference type="Pfam" id="PF22671"/>
    </source>
</evidence>
<evidence type="ECO:0000256" key="1">
    <source>
        <dbReference type="ARBA" id="ARBA00008005"/>
    </source>
</evidence>
<keyword evidence="3" id="KW-1227">Viral tail protein</keyword>
<proteinExistence type="inferred from homology"/>
<name>A0A8S5NB24_9CAUD</name>
<dbReference type="Pfam" id="PF22671">
    <property type="entry name" value="Gp18_domIII_N"/>
    <property type="match status" value="1"/>
</dbReference>
<dbReference type="InterPro" id="IPR021808">
    <property type="entry name" value="DUF3383"/>
</dbReference>
<reference evidence="11" key="1">
    <citation type="journal article" date="2021" name="Proc. Natl. Acad. Sci. U.S.A.">
        <title>A Catalog of Tens of Thousands of Viruses from Human Metagenomes Reveals Hidden Associations with Chronic Diseases.</title>
        <authorList>
            <person name="Tisza M.J."/>
            <person name="Buck C.B."/>
        </authorList>
    </citation>
    <scope>NUCLEOTIDE SEQUENCE</scope>
    <source>
        <strain evidence="11">CtT3B27</strain>
    </source>
</reference>
<dbReference type="GO" id="GO:0098027">
    <property type="term" value="C:virus tail, sheath"/>
    <property type="evidence" value="ECO:0007669"/>
    <property type="project" value="UniProtKB-KW"/>
</dbReference>
<protein>
    <submittedName>
        <fullName evidence="11">Sheath tube</fullName>
    </submittedName>
</protein>
<dbReference type="Pfam" id="PF17482">
    <property type="entry name" value="Phage_sheath_1C"/>
    <property type="match status" value="1"/>
</dbReference>
<keyword evidence="2" id="KW-1162">Viral penetration into host cytoplasm</keyword>
<feature type="domain" description="Tail sheath protein subtilisin-like" evidence="8">
    <location>
        <begin position="375"/>
        <end position="532"/>
    </location>
</feature>
<dbReference type="InterPro" id="IPR035089">
    <property type="entry name" value="Phage_sheath_subtilisin"/>
</dbReference>
<evidence type="ECO:0000259" key="9">
    <source>
        <dbReference type="Pfam" id="PF17482"/>
    </source>
</evidence>
<evidence type="ECO:0000313" key="11">
    <source>
        <dbReference type="EMBL" id="DAD91591.1"/>
    </source>
</evidence>
<keyword evidence="5" id="KW-0946">Virion</keyword>
<evidence type="ECO:0000256" key="7">
    <source>
        <dbReference type="ARBA" id="ARBA00023296"/>
    </source>
</evidence>
<comment type="similarity">
    <text evidence="1">Belongs to the myoviridae tail sheath protein family.</text>
</comment>
<dbReference type="Pfam" id="PF04984">
    <property type="entry name" value="Phage_sheath_1"/>
    <property type="match status" value="1"/>
</dbReference>
<keyword evidence="6" id="KW-1171">Viral genome ejection through host cell envelope</keyword>
<dbReference type="EMBL" id="BK015116">
    <property type="protein sequence ID" value="DAD91591.1"/>
    <property type="molecule type" value="Genomic_DNA"/>
</dbReference>
<evidence type="ECO:0000256" key="5">
    <source>
        <dbReference type="ARBA" id="ARBA00023003"/>
    </source>
</evidence>
<feature type="domain" description="Tail sheath protein C-terminal" evidence="9">
    <location>
        <begin position="535"/>
        <end position="636"/>
    </location>
</feature>
<keyword evidence="5" id="KW-1229">Viral tail sheath protein</keyword>
<sequence>MAQDYHHGVRVIEINDGTRTIRTISTGIIGMVCTADDADSEFFPLNKPALITNVASAMAKAGRKGTLYKALSAINDQTSPVVVVVRVEEGDDEATTTSNVIGSVVSGAATPATSATLTGAALTAGELAFDKFKAVKSGILKINVDGTVQTFTGVDLSGIAAGADSANMAAVAAAITAKLTGISLAWNGTSYILASASTGIASMLGVAMKVNVETDAGPLLALDAAHNPVAVAGVAVNGSNPATAGTLTSPALTSAEKTIDKFNAVTNGTLKITVDGALKTITGLDFSAAADLSAVAAAVTAKLTGATVSWSQSTGKFTVTSVSTGAKSAIGVAQAVTSQTDLGPLLGMDTAHKPVLQNGTAATAAVTSPTGFKALLTAAQKLGVKPRILGAPGLDSQAVAAEVIATAKKLRGFAYISAWNCANIVEAMNYRDNFGDREAMLIWPDFINWDTNINAEAITWAPARAMGLRALVDEQVGWHECLSNKTVQGVTGISKEVFWDLQEPNTDAGLLNGKDITTLIRRDGFRFWGVRTLSADPLFQFECYTRTAQVLMDTMAEAHFWAMDKALTPSLARDIVEGIRAKLREMTSQGYLLGGDAWISDDANSKDTLKAGKLVIDYDYTPVPPLENLLLRQRITDSYLMDFTSQANG</sequence>
<evidence type="ECO:0000256" key="4">
    <source>
        <dbReference type="ARBA" id="ARBA00022766"/>
    </source>
</evidence>
<dbReference type="InterPro" id="IPR054564">
    <property type="entry name" value="Gp18_domIII_N"/>
</dbReference>
<evidence type="ECO:0000259" key="8">
    <source>
        <dbReference type="Pfam" id="PF04984"/>
    </source>
</evidence>
<accession>A0A8S5NB24</accession>
<dbReference type="PANTHER" id="PTHR35861:SF1">
    <property type="entry name" value="PHAGE TAIL SHEATH PROTEIN"/>
    <property type="match status" value="1"/>
</dbReference>
<dbReference type="InterPro" id="IPR020287">
    <property type="entry name" value="Tail_sheath_C"/>
</dbReference>
<keyword evidence="7" id="KW-1160">Virus entry into host cell</keyword>
<dbReference type="PANTHER" id="PTHR35861">
    <property type="match status" value="1"/>
</dbReference>
<evidence type="ECO:0000256" key="3">
    <source>
        <dbReference type="ARBA" id="ARBA00022732"/>
    </source>
</evidence>
<evidence type="ECO:0000256" key="6">
    <source>
        <dbReference type="ARBA" id="ARBA00023009"/>
    </source>
</evidence>
<dbReference type="InterPro" id="IPR052042">
    <property type="entry name" value="Tail_sheath_structural"/>
</dbReference>
<organism evidence="11">
    <name type="scientific">Myoviridae sp. ctT3B27</name>
    <dbReference type="NCBI Taxonomy" id="2826655"/>
    <lineage>
        <taxon>Viruses</taxon>
        <taxon>Duplodnaviria</taxon>
        <taxon>Heunggongvirae</taxon>
        <taxon>Uroviricota</taxon>
        <taxon>Caudoviricetes</taxon>
    </lineage>
</organism>
<dbReference type="GO" id="GO:0099000">
    <property type="term" value="P:symbiont genome ejection through host cell envelope, contractile tail mechanism"/>
    <property type="evidence" value="ECO:0007669"/>
    <property type="project" value="UniProtKB-KW"/>
</dbReference>
<feature type="domain" description="Tail sheath protein Gp18-like" evidence="10">
    <location>
        <begin position="26"/>
        <end position="87"/>
    </location>
</feature>
<dbReference type="Pfam" id="PF11863">
    <property type="entry name" value="DUF3383"/>
    <property type="match status" value="2"/>
</dbReference>